<evidence type="ECO:0000256" key="3">
    <source>
        <dbReference type="ARBA" id="ARBA00036002"/>
    </source>
</evidence>
<gene>
    <name evidence="9" type="ORF">ABW99_14855</name>
</gene>
<accession>A0A0G3EWZ0</accession>
<evidence type="ECO:0000256" key="4">
    <source>
        <dbReference type="ARBA" id="ARBA00038381"/>
    </source>
</evidence>
<dbReference type="PATRIC" id="fig|445709.3.peg.3143"/>
<evidence type="ECO:0000259" key="8">
    <source>
        <dbReference type="Pfam" id="PF03061"/>
    </source>
</evidence>
<dbReference type="OrthoDB" id="8525891at2"/>
<evidence type="ECO:0000313" key="9">
    <source>
        <dbReference type="EMBL" id="AKJ69306.1"/>
    </source>
</evidence>
<dbReference type="InterPro" id="IPR003736">
    <property type="entry name" value="PAAI_dom"/>
</dbReference>
<dbReference type="GO" id="GO:0047617">
    <property type="term" value="F:fatty acyl-CoA hydrolase activity"/>
    <property type="evidence" value="ECO:0007669"/>
    <property type="project" value="UniProtKB-EC"/>
</dbReference>
<comment type="catalytic activity">
    <reaction evidence="3">
        <text>a long-chain fatty acyl-CoA + H2O = a long-chain fatty acid + CoA + H(+)</text>
        <dbReference type="Rhea" id="RHEA:67680"/>
        <dbReference type="ChEBI" id="CHEBI:15377"/>
        <dbReference type="ChEBI" id="CHEBI:15378"/>
        <dbReference type="ChEBI" id="CHEBI:57287"/>
        <dbReference type="ChEBI" id="CHEBI:57560"/>
        <dbReference type="ChEBI" id="CHEBI:83139"/>
    </reaction>
</comment>
<name>A0A0G3EWZ0_9BURK</name>
<comment type="catalytic activity">
    <reaction evidence="7">
        <text>a medium-chain fatty acyl-CoA + H2O = a medium-chain fatty acid + CoA + H(+)</text>
        <dbReference type="Rhea" id="RHEA:68184"/>
        <dbReference type="ChEBI" id="CHEBI:15377"/>
        <dbReference type="ChEBI" id="CHEBI:15378"/>
        <dbReference type="ChEBI" id="CHEBI:57287"/>
        <dbReference type="ChEBI" id="CHEBI:59558"/>
        <dbReference type="ChEBI" id="CHEBI:90546"/>
    </reaction>
</comment>
<reference evidence="10" key="1">
    <citation type="submission" date="2015-06" db="EMBL/GenBank/DDBJ databases">
        <authorList>
            <person name="Lim Y.L."/>
            <person name="Ee R."/>
            <person name="Yong D."/>
            <person name="How K.Y."/>
            <person name="Yin W.F."/>
            <person name="Chan K.G."/>
        </authorList>
    </citation>
    <scope>NUCLEOTIDE SEQUENCE [LARGE SCALE GENOMIC DNA]</scope>
    <source>
        <strain evidence="10">DSM 25325</strain>
    </source>
</reference>
<keyword evidence="10" id="KW-1185">Reference proteome</keyword>
<proteinExistence type="inferred from homology"/>
<keyword evidence="1" id="KW-0378">Hydrolase</keyword>
<dbReference type="EC" id="3.1.2.20" evidence="5"/>
<dbReference type="NCBIfam" id="TIGR00369">
    <property type="entry name" value="unchar_dom_1"/>
    <property type="match status" value="1"/>
</dbReference>
<evidence type="ECO:0000256" key="2">
    <source>
        <dbReference type="ARBA" id="ARBA00035880"/>
    </source>
</evidence>
<dbReference type="Pfam" id="PF03061">
    <property type="entry name" value="4HBT"/>
    <property type="match status" value="1"/>
</dbReference>
<dbReference type="KEGG" id="ptx:ABW99_14855"/>
<evidence type="ECO:0000313" key="10">
    <source>
        <dbReference type="Proteomes" id="UP000036700"/>
    </source>
</evidence>
<evidence type="ECO:0000256" key="5">
    <source>
        <dbReference type="ARBA" id="ARBA00038894"/>
    </source>
</evidence>
<dbReference type="InterPro" id="IPR029069">
    <property type="entry name" value="HotDog_dom_sf"/>
</dbReference>
<dbReference type="CDD" id="cd03443">
    <property type="entry name" value="PaaI_thioesterase"/>
    <property type="match status" value="1"/>
</dbReference>
<dbReference type="STRING" id="445709.ABW99_14855"/>
<evidence type="ECO:0000256" key="1">
    <source>
        <dbReference type="ARBA" id="ARBA00022801"/>
    </source>
</evidence>
<dbReference type="Gene3D" id="3.10.129.10">
    <property type="entry name" value="Hotdog Thioesterase"/>
    <property type="match status" value="1"/>
</dbReference>
<protein>
    <recommendedName>
        <fullName evidence="6">Medium/long-chain acyl-CoA thioesterase YigI</fullName>
        <ecNumber evidence="5">3.1.2.20</ecNumber>
    </recommendedName>
</protein>
<dbReference type="RefSeq" id="WP_047215203.1">
    <property type="nucleotide sequence ID" value="NZ_CP011568.3"/>
</dbReference>
<dbReference type="PANTHER" id="PTHR43240">
    <property type="entry name" value="1,4-DIHYDROXY-2-NAPHTHOYL-COA THIOESTERASE 1"/>
    <property type="match status" value="1"/>
</dbReference>
<organism evidence="9 10">
    <name type="scientific">Pandoraea thiooxydans</name>
    <dbReference type="NCBI Taxonomy" id="445709"/>
    <lineage>
        <taxon>Bacteria</taxon>
        <taxon>Pseudomonadati</taxon>
        <taxon>Pseudomonadota</taxon>
        <taxon>Betaproteobacteria</taxon>
        <taxon>Burkholderiales</taxon>
        <taxon>Burkholderiaceae</taxon>
        <taxon>Pandoraea</taxon>
    </lineage>
</organism>
<evidence type="ECO:0000256" key="7">
    <source>
        <dbReference type="ARBA" id="ARBA00048062"/>
    </source>
</evidence>
<evidence type="ECO:0000256" key="6">
    <source>
        <dbReference type="ARBA" id="ARBA00040062"/>
    </source>
</evidence>
<dbReference type="Proteomes" id="UP000036700">
    <property type="component" value="Chromosome"/>
</dbReference>
<sequence>MSANELSPAQYDKIHASFASQGVMTAWDARMTALRAGFCELTLPFSERVAQQHGFFHGGVIGALADSAAGYAGYTALDPEGELVTAEYKLNILAPGLGDTLIGRGKIVKSGRTLIVTTAEVFVRRDGQETLCALMQQTLFALPSTPKRA</sequence>
<comment type="similarity">
    <text evidence="4">Belongs to the YigI thioesterase family.</text>
</comment>
<dbReference type="EMBL" id="CP011568">
    <property type="protein sequence ID" value="AKJ69306.1"/>
    <property type="molecule type" value="Genomic_DNA"/>
</dbReference>
<comment type="catalytic activity">
    <reaction evidence="2">
        <text>a fatty acyl-CoA + H2O = a fatty acid + CoA + H(+)</text>
        <dbReference type="Rhea" id="RHEA:16781"/>
        <dbReference type="ChEBI" id="CHEBI:15377"/>
        <dbReference type="ChEBI" id="CHEBI:15378"/>
        <dbReference type="ChEBI" id="CHEBI:28868"/>
        <dbReference type="ChEBI" id="CHEBI:57287"/>
        <dbReference type="ChEBI" id="CHEBI:77636"/>
        <dbReference type="EC" id="3.1.2.20"/>
    </reaction>
</comment>
<dbReference type="AlphaFoldDB" id="A0A0G3EWZ0"/>
<dbReference type="InterPro" id="IPR006683">
    <property type="entry name" value="Thioestr_dom"/>
</dbReference>
<dbReference type="PANTHER" id="PTHR43240:SF20">
    <property type="entry name" value="MEDIUM_LONG-CHAIN ACYL-COA THIOESTERASE YIGI"/>
    <property type="match status" value="1"/>
</dbReference>
<dbReference type="SUPFAM" id="SSF54637">
    <property type="entry name" value="Thioesterase/thiol ester dehydrase-isomerase"/>
    <property type="match status" value="1"/>
</dbReference>
<feature type="domain" description="Thioesterase" evidence="8">
    <location>
        <begin position="53"/>
        <end position="126"/>
    </location>
</feature>